<keyword evidence="1" id="KW-0472">Membrane</keyword>
<feature type="transmembrane region" description="Helical" evidence="1">
    <location>
        <begin position="56"/>
        <end position="80"/>
    </location>
</feature>
<gene>
    <name evidence="2" type="ORF">AS202_19810</name>
    <name evidence="3" type="ORF">AS202_20180</name>
</gene>
<dbReference type="RefSeq" id="WP_058700074.1">
    <property type="nucleotide sequence ID" value="NZ_CP013691.1"/>
</dbReference>
<accession>A0AAI8C7I5</accession>
<evidence type="ECO:0008006" key="5">
    <source>
        <dbReference type="Google" id="ProtNLM"/>
    </source>
</evidence>
<dbReference type="EMBL" id="CP013691">
    <property type="protein sequence ID" value="ALU28429.1"/>
    <property type="molecule type" value="Genomic_DNA"/>
</dbReference>
<reference evidence="2" key="2">
    <citation type="submission" date="2015-12" db="EMBL/GenBank/DDBJ databases">
        <title>Complete genome sequence of a multi-drug resistant strain Myroides odoratimimus PR63039.</title>
        <authorList>
            <consortium name="REALGENE"/>
            <person name="Ming D."/>
            <person name="Wang M."/>
            <person name="Hu S."/>
            <person name="Jiang T."/>
            <person name="Zhou Y."/>
        </authorList>
    </citation>
    <scope>NUCLEOTIDE SEQUENCE</scope>
    <source>
        <strain evidence="2">PR63039</strain>
        <plasmid evidence="2">p63039</plasmid>
    </source>
</reference>
<keyword evidence="2" id="KW-0614">Plasmid</keyword>
<dbReference type="Proteomes" id="UP000069030">
    <property type="component" value="Plasmid p63039"/>
</dbReference>
<dbReference type="AlphaFoldDB" id="A0AAI8C7I5"/>
<evidence type="ECO:0000313" key="2">
    <source>
        <dbReference type="EMBL" id="ALU28429.1"/>
    </source>
</evidence>
<dbReference type="KEGG" id="mod:AS202_20180"/>
<reference evidence="2" key="1">
    <citation type="journal article" date="2015" name="J. Zhejiang Univ. Sci. B">
        <title>Antibiotic resistance mechanisms of Myroides sp.</title>
        <authorList>
            <person name="Hu S."/>
            <person name="Yuan S."/>
            <person name="Qu H."/>
            <person name="Jiang T."/>
            <person name="Zhou Y."/>
            <person name="Wang M."/>
            <person name="Ming D."/>
        </authorList>
    </citation>
    <scope>NUCLEOTIDE SEQUENCE</scope>
    <source>
        <strain evidence="2">PR63039</strain>
        <plasmid evidence="2">p63039</plasmid>
    </source>
</reference>
<name>A0AAI8C7I5_9FLAO</name>
<evidence type="ECO:0000313" key="4">
    <source>
        <dbReference type="Proteomes" id="UP000069030"/>
    </source>
</evidence>
<feature type="transmembrane region" description="Helical" evidence="1">
    <location>
        <begin position="24"/>
        <end position="50"/>
    </location>
</feature>
<sequence>MSKKRLYLRNYDEYRLLRNVSDPLLFLGVPLKISIISLMCIVFSIGIGFFLHLIHIPGIIAIIVSVALLTLCTVGVRVFYKKYGVYGYELKRREKLLTNAIIADIPLAVLLKKRLK</sequence>
<geneLocation type="plasmid" evidence="2 4">
    <name>p63039</name>
</geneLocation>
<organism evidence="2 4">
    <name type="scientific">Myroides odoratimimus</name>
    <dbReference type="NCBI Taxonomy" id="76832"/>
    <lineage>
        <taxon>Bacteria</taxon>
        <taxon>Pseudomonadati</taxon>
        <taxon>Bacteroidota</taxon>
        <taxon>Flavobacteriia</taxon>
        <taxon>Flavobacteriales</taxon>
        <taxon>Flavobacteriaceae</taxon>
        <taxon>Myroides</taxon>
    </lineage>
</organism>
<dbReference type="EMBL" id="CP013691">
    <property type="protein sequence ID" value="ALU28499.1"/>
    <property type="molecule type" value="Genomic_DNA"/>
</dbReference>
<proteinExistence type="predicted"/>
<evidence type="ECO:0000256" key="1">
    <source>
        <dbReference type="SAM" id="Phobius"/>
    </source>
</evidence>
<dbReference type="KEGG" id="mod:AS202_19810"/>
<keyword evidence="1" id="KW-0812">Transmembrane</keyword>
<reference evidence="4" key="3">
    <citation type="journal article" date="2016" name="J. Zhejiang Univ. Sci. B">
        <title>Antibiotic resistance mechanisms of Myroides sp.</title>
        <authorList>
            <person name="Hu S."/>
            <person name="Yuan S."/>
            <person name="Qu H."/>
            <person name="Jiang T."/>
            <person name="Zhou Y."/>
            <person name="Wang M."/>
            <person name="Ming D."/>
        </authorList>
    </citation>
    <scope>NUCLEOTIDE SEQUENCE [LARGE SCALE GENOMIC DNA]</scope>
    <source>
        <strain evidence="4">PR63039</strain>
    </source>
</reference>
<protein>
    <recommendedName>
        <fullName evidence="5">DUF4133 domain-containing protein</fullName>
    </recommendedName>
</protein>
<keyword evidence="1" id="KW-1133">Transmembrane helix</keyword>
<evidence type="ECO:0000313" key="3">
    <source>
        <dbReference type="EMBL" id="ALU28499.1"/>
    </source>
</evidence>